<protein>
    <submittedName>
        <fullName evidence="1">Uncharacterized protein</fullName>
    </submittedName>
</protein>
<sequence>MGLFDFLKNNKDKPTPSSPMADLNQTLSKETKLKKQLTGRQITNDQVLIQEVALAIIAEDPFVKPFKGQDQLQPGTKPLYEFEDVSTMNIAIDSDFSVIIEGINLGKLPNEIVSEIQPYFGKDILTAYVYVNGGNYRIQKNNEVLTQSSPYGLDIYLQFN</sequence>
<proteinExistence type="predicted"/>
<dbReference type="RefSeq" id="WP_062468499.1">
    <property type="nucleotide sequence ID" value="NZ_BBYN01000009.1"/>
</dbReference>
<dbReference type="KEGG" id="jda:BW727_101392"/>
<reference evidence="1 2" key="1">
    <citation type="journal article" date="2014" name="Int. J. Syst. Evol. Microbiol.">
        <title>Jeotgalibaca dankookensis gen. nov., sp. nov., a member of the family Carnobacteriaceae, isolated from seujeot (Korean traditional food).</title>
        <authorList>
            <person name="Lee D.G."/>
            <person name="Trujillo M.E."/>
            <person name="Kang H."/>
            <person name="Ahn T.Y."/>
        </authorList>
    </citation>
    <scope>NUCLEOTIDE SEQUENCE [LARGE SCALE GENOMIC DNA]</scope>
    <source>
        <strain evidence="1 2">EX-07</strain>
    </source>
</reference>
<dbReference type="STRING" id="708126.BW727_101392"/>
<gene>
    <name evidence="1" type="ORF">BW727_101392</name>
</gene>
<organism evidence="1 2">
    <name type="scientific">Jeotgalibaca dankookensis</name>
    <dbReference type="NCBI Taxonomy" id="708126"/>
    <lineage>
        <taxon>Bacteria</taxon>
        <taxon>Bacillati</taxon>
        <taxon>Bacillota</taxon>
        <taxon>Bacilli</taxon>
        <taxon>Lactobacillales</taxon>
        <taxon>Carnobacteriaceae</taxon>
        <taxon>Jeotgalibaca</taxon>
    </lineage>
</organism>
<evidence type="ECO:0000313" key="2">
    <source>
        <dbReference type="Proteomes" id="UP000188993"/>
    </source>
</evidence>
<evidence type="ECO:0000313" key="1">
    <source>
        <dbReference type="EMBL" id="AQS53759.1"/>
    </source>
</evidence>
<name>A0A1S6IQG2_9LACT</name>
<dbReference type="EMBL" id="CP019728">
    <property type="protein sequence ID" value="AQS53759.1"/>
    <property type="molecule type" value="Genomic_DNA"/>
</dbReference>
<dbReference type="Proteomes" id="UP000188993">
    <property type="component" value="Chromosome"/>
</dbReference>
<keyword evidence="2" id="KW-1185">Reference proteome</keyword>
<accession>A0A1S6IQG2</accession>
<dbReference type="AlphaFoldDB" id="A0A1S6IQG2"/>
<dbReference type="OrthoDB" id="2167746at2"/>